<evidence type="ECO:0000256" key="6">
    <source>
        <dbReference type="SAM" id="MobiDB-lite"/>
    </source>
</evidence>
<dbReference type="GO" id="GO:0000981">
    <property type="term" value="F:DNA-binding transcription factor activity, RNA polymerase II-specific"/>
    <property type="evidence" value="ECO:0007669"/>
    <property type="project" value="InterPro"/>
</dbReference>
<evidence type="ECO:0000313" key="8">
    <source>
        <dbReference type="EMBL" id="KAH6653094.1"/>
    </source>
</evidence>
<evidence type="ECO:0000256" key="4">
    <source>
        <dbReference type="ARBA" id="ARBA00023163"/>
    </source>
</evidence>
<dbReference type="RefSeq" id="XP_045957371.1">
    <property type="nucleotide sequence ID" value="XM_046103038.1"/>
</dbReference>
<gene>
    <name evidence="8" type="ORF">BKA67DRAFT_568558</name>
</gene>
<comment type="caution">
    <text evidence="8">The sequence shown here is derived from an EMBL/GenBank/DDBJ whole genome shotgun (WGS) entry which is preliminary data.</text>
</comment>
<evidence type="ECO:0000256" key="3">
    <source>
        <dbReference type="ARBA" id="ARBA00023125"/>
    </source>
</evidence>
<feature type="region of interest" description="Disordered" evidence="6">
    <location>
        <begin position="47"/>
        <end position="73"/>
    </location>
</feature>
<keyword evidence="2" id="KW-0805">Transcription regulation</keyword>
<dbReference type="PROSITE" id="PS00463">
    <property type="entry name" value="ZN2_CY6_FUNGAL_1"/>
    <property type="match status" value="1"/>
</dbReference>
<evidence type="ECO:0000313" key="9">
    <source>
        <dbReference type="Proteomes" id="UP000758603"/>
    </source>
</evidence>
<dbReference type="Proteomes" id="UP000758603">
    <property type="component" value="Unassembled WGS sequence"/>
</dbReference>
<dbReference type="OrthoDB" id="1600564at2759"/>
<dbReference type="GeneID" id="70131930"/>
<dbReference type="EMBL" id="JAGPXC010000005">
    <property type="protein sequence ID" value="KAH6653094.1"/>
    <property type="molecule type" value="Genomic_DNA"/>
</dbReference>
<accession>A0A9P8UJ31</accession>
<protein>
    <recommendedName>
        <fullName evidence="7">Zn(2)-C6 fungal-type domain-containing protein</fullName>
    </recommendedName>
</protein>
<evidence type="ECO:0000256" key="5">
    <source>
        <dbReference type="ARBA" id="ARBA00023242"/>
    </source>
</evidence>
<keyword evidence="3" id="KW-0238">DNA-binding</keyword>
<dbReference type="GO" id="GO:0000976">
    <property type="term" value="F:transcription cis-regulatory region binding"/>
    <property type="evidence" value="ECO:0007669"/>
    <property type="project" value="TreeGrafter"/>
</dbReference>
<dbReference type="InterPro" id="IPR051089">
    <property type="entry name" value="prtT"/>
</dbReference>
<sequence>MDDFLSAAPYGQACGGCARAKSKCFLRVGGSECQRCHRLGKECEPARKRKAATPPHHQQPQQKQRLSIQEQSSPVLSTRLEEKLDSLVSLLRSQATEKHGQAQGQDVQLQQLHTPQSQQSHDTPKSHADSAAHFHVHPTPPNSTHTGTATTYSELAGSFESGADPHLVFDAGNSVIRPVRPPECDASISSPIHHDVSMHNFSDQRAEEHLNVFRRSFVPMFPFVHVPTHKSARQLRQEKPFLWFVIMCLTNPDVSEQFAMEDTVWYIISQRIVAQHLANLDLLLGVICFGAWAHYFKKDKPFMTMLAQLAVSLATDLGIHQDSFSHLRQTRSAKILIRDAIGREPRTLEERRTMLSVFHLTSAAWSTYRKVEALRWTPYMASCLRILCEAAETDWDLVLATQVKCQAITNQLMCAAGDQPAANGGDPKSSSAMFVTYLLGQLDEIRQSLPSQICLYSSAQYYLYSAELKIRESILTRLASHQDTSLSGFHRLQDLDSLLTCVERWLAVWFEMPLVDWLGITVDTFAQSTHCLIVLFKLTTLSEPGWDTDEVRRRADVLAALDRSCETVELVPAAVGMVDADQGSPRRGLFFKTTYLLRSIKALILAEMTPDVLSGAALQSPGVGVVIDEYSAKGSSAVHYGAEEVPIPDELVLSLSDEPWLSDIWSSPWDLLPDGAFDLPLFT</sequence>
<proteinExistence type="predicted"/>
<feature type="compositionally biased region" description="Low complexity" evidence="6">
    <location>
        <begin position="54"/>
        <end position="64"/>
    </location>
</feature>
<feature type="domain" description="Zn(2)-C6 fungal-type" evidence="7">
    <location>
        <begin position="13"/>
        <end position="43"/>
    </location>
</feature>
<feature type="compositionally biased region" description="Basic and acidic residues" evidence="6">
    <location>
        <begin position="122"/>
        <end position="132"/>
    </location>
</feature>
<dbReference type="AlphaFoldDB" id="A0A9P8UJ31"/>
<dbReference type="GO" id="GO:0005634">
    <property type="term" value="C:nucleus"/>
    <property type="evidence" value="ECO:0007669"/>
    <property type="project" value="UniProtKB-SubCell"/>
</dbReference>
<evidence type="ECO:0000256" key="2">
    <source>
        <dbReference type="ARBA" id="ARBA00023015"/>
    </source>
</evidence>
<dbReference type="CDD" id="cd00067">
    <property type="entry name" value="GAL4"/>
    <property type="match status" value="1"/>
</dbReference>
<feature type="region of interest" description="Disordered" evidence="6">
    <location>
        <begin position="95"/>
        <end position="148"/>
    </location>
</feature>
<dbReference type="GO" id="GO:0008270">
    <property type="term" value="F:zinc ion binding"/>
    <property type="evidence" value="ECO:0007669"/>
    <property type="project" value="InterPro"/>
</dbReference>
<keyword evidence="5" id="KW-0539">Nucleus</keyword>
<comment type="subcellular location">
    <subcellularLocation>
        <location evidence="1">Nucleus</location>
    </subcellularLocation>
</comment>
<evidence type="ECO:0000259" key="7">
    <source>
        <dbReference type="PROSITE" id="PS00463"/>
    </source>
</evidence>
<dbReference type="PANTHER" id="PTHR31845:SF32">
    <property type="entry name" value="MISCELLANEOUS ZN(II)2CYS6 TRANSCRIPTION FACTOR (EUROFUNG)-RELATED"/>
    <property type="match status" value="1"/>
</dbReference>
<organism evidence="8 9">
    <name type="scientific">Truncatella angustata</name>
    <dbReference type="NCBI Taxonomy" id="152316"/>
    <lineage>
        <taxon>Eukaryota</taxon>
        <taxon>Fungi</taxon>
        <taxon>Dikarya</taxon>
        <taxon>Ascomycota</taxon>
        <taxon>Pezizomycotina</taxon>
        <taxon>Sordariomycetes</taxon>
        <taxon>Xylariomycetidae</taxon>
        <taxon>Amphisphaeriales</taxon>
        <taxon>Sporocadaceae</taxon>
        <taxon>Truncatella</taxon>
    </lineage>
</organism>
<evidence type="ECO:0000256" key="1">
    <source>
        <dbReference type="ARBA" id="ARBA00004123"/>
    </source>
</evidence>
<reference evidence="8" key="1">
    <citation type="journal article" date="2021" name="Nat. Commun.">
        <title>Genetic determinants of endophytism in the Arabidopsis root mycobiome.</title>
        <authorList>
            <person name="Mesny F."/>
            <person name="Miyauchi S."/>
            <person name="Thiergart T."/>
            <person name="Pickel B."/>
            <person name="Atanasova L."/>
            <person name="Karlsson M."/>
            <person name="Huettel B."/>
            <person name="Barry K.W."/>
            <person name="Haridas S."/>
            <person name="Chen C."/>
            <person name="Bauer D."/>
            <person name="Andreopoulos W."/>
            <person name="Pangilinan J."/>
            <person name="LaButti K."/>
            <person name="Riley R."/>
            <person name="Lipzen A."/>
            <person name="Clum A."/>
            <person name="Drula E."/>
            <person name="Henrissat B."/>
            <person name="Kohler A."/>
            <person name="Grigoriev I.V."/>
            <person name="Martin F.M."/>
            <person name="Hacquard S."/>
        </authorList>
    </citation>
    <scope>NUCLEOTIDE SEQUENCE</scope>
    <source>
        <strain evidence="8">MPI-SDFR-AT-0073</strain>
    </source>
</reference>
<keyword evidence="9" id="KW-1185">Reference proteome</keyword>
<name>A0A9P8UJ31_9PEZI</name>
<keyword evidence="4" id="KW-0804">Transcription</keyword>
<feature type="compositionally biased region" description="Low complexity" evidence="6">
    <location>
        <begin position="101"/>
        <end position="121"/>
    </location>
</feature>
<dbReference type="InterPro" id="IPR001138">
    <property type="entry name" value="Zn2Cys6_DnaBD"/>
</dbReference>
<dbReference type="PANTHER" id="PTHR31845">
    <property type="entry name" value="FINGER DOMAIN PROTEIN, PUTATIVE-RELATED"/>
    <property type="match status" value="1"/>
</dbReference>